<dbReference type="EMBL" id="CM029045">
    <property type="protein sequence ID" value="KAG2603521.1"/>
    <property type="molecule type" value="Genomic_DNA"/>
</dbReference>
<dbReference type="InterPro" id="IPR009646">
    <property type="entry name" value="Root_cap"/>
</dbReference>
<feature type="chain" id="PRO_5035798610" evidence="1">
    <location>
        <begin position="31"/>
        <end position="343"/>
    </location>
</feature>
<evidence type="ECO:0000256" key="1">
    <source>
        <dbReference type="SAM" id="SignalP"/>
    </source>
</evidence>
<evidence type="ECO:0000313" key="3">
    <source>
        <dbReference type="Proteomes" id="UP000823388"/>
    </source>
</evidence>
<comment type="caution">
    <text evidence="2">The sequence shown here is derived from an EMBL/GenBank/DDBJ whole genome shotgun (WGS) entry which is preliminary data.</text>
</comment>
<organism evidence="2 3">
    <name type="scientific">Panicum virgatum</name>
    <name type="common">Blackwell switchgrass</name>
    <dbReference type="NCBI Taxonomy" id="38727"/>
    <lineage>
        <taxon>Eukaryota</taxon>
        <taxon>Viridiplantae</taxon>
        <taxon>Streptophyta</taxon>
        <taxon>Embryophyta</taxon>
        <taxon>Tracheophyta</taxon>
        <taxon>Spermatophyta</taxon>
        <taxon>Magnoliopsida</taxon>
        <taxon>Liliopsida</taxon>
        <taxon>Poales</taxon>
        <taxon>Poaceae</taxon>
        <taxon>PACMAD clade</taxon>
        <taxon>Panicoideae</taxon>
        <taxon>Panicodae</taxon>
        <taxon>Paniceae</taxon>
        <taxon>Panicinae</taxon>
        <taxon>Panicum</taxon>
        <taxon>Panicum sect. Hiantes</taxon>
    </lineage>
</organism>
<sequence>MIMARRGSSSSLVVVVVAALAALLVCVASAAGGKPLKPAAAAAGRRPLPPRNSKFVTLTPKTFGHKRNYQVSCSDEGGPACYVGCPKECPNKCLVFCAYCLSFCMCDIFPGTSCGDPRFTGGDGNTFYFHGKKDHDFCILSDADLHINAHFIGNHNPELKRDFTWVQALGVTFGAGHRLYVGARRAVEWDEDEDHIQITLDAEPVDIDTVRNERWVSEALPGLSVTRMDAVNTVMVELAGVFSISANAVPITDKDNRIHKYGRTEGDSLVHLDLGFQFHNLTKDVDGVLGQTYRPGYASKLDIRAKMPIMGGAPKYLSKAGLFHTDCAVSRFHRNAGAGVFAS</sequence>
<accession>A0A8T0SXQ1</accession>
<dbReference type="OrthoDB" id="2012132at2759"/>
<keyword evidence="1" id="KW-0732">Signal</keyword>
<dbReference type="PANTHER" id="PTHR31656">
    <property type="entry name" value="ROOT CAP DOMAIN-CONTAINING PROTEIN"/>
    <property type="match status" value="1"/>
</dbReference>
<reference evidence="2" key="1">
    <citation type="submission" date="2020-05" db="EMBL/GenBank/DDBJ databases">
        <title>WGS assembly of Panicum virgatum.</title>
        <authorList>
            <person name="Lovell J.T."/>
            <person name="Jenkins J."/>
            <person name="Shu S."/>
            <person name="Juenger T.E."/>
            <person name="Schmutz J."/>
        </authorList>
    </citation>
    <scope>NUCLEOTIDE SEQUENCE</scope>
    <source>
        <strain evidence="2">AP13</strain>
    </source>
</reference>
<dbReference type="AlphaFoldDB" id="A0A8T0SXQ1"/>
<feature type="signal peptide" evidence="1">
    <location>
        <begin position="1"/>
        <end position="30"/>
    </location>
</feature>
<proteinExistence type="predicted"/>
<keyword evidence="3" id="KW-1185">Reference proteome</keyword>
<name>A0A8T0SXQ1_PANVG</name>
<protein>
    <submittedName>
        <fullName evidence="2">Uncharacterized protein</fullName>
    </submittedName>
</protein>
<gene>
    <name evidence="2" type="ORF">PVAP13_5KG776800</name>
</gene>
<dbReference type="Proteomes" id="UP000823388">
    <property type="component" value="Chromosome 5K"/>
</dbReference>
<evidence type="ECO:0000313" key="2">
    <source>
        <dbReference type="EMBL" id="KAG2603521.1"/>
    </source>
</evidence>
<dbReference type="Pfam" id="PF06830">
    <property type="entry name" value="Root_cap"/>
    <property type="match status" value="1"/>
</dbReference>